<evidence type="ECO:0000256" key="1">
    <source>
        <dbReference type="SAM" id="MobiDB-lite"/>
    </source>
</evidence>
<feature type="non-terminal residue" evidence="2">
    <location>
        <position position="118"/>
    </location>
</feature>
<evidence type="ECO:0000313" key="2">
    <source>
        <dbReference type="EMBL" id="KLU82094.1"/>
    </source>
</evidence>
<accession>A0A0H2TXK8</accession>
<dbReference type="VEuPathDB" id="FungiDB:MAPG_01171"/>
<sequence>MADATFRPALLVVDFQEDFCPPVSLAQLRQPFVWRVCLLLYKREEAREATSDHIELTNAHPPFTEWLARSGARQGHRTRGQPAALGAGPGAPRGDQGLAPTWPHIFCGQPRGQAAVRR</sequence>
<dbReference type="AlphaFoldDB" id="A0A0H2TXK8"/>
<dbReference type="EMBL" id="GL876966">
    <property type="protein sequence ID" value="KLU82094.1"/>
    <property type="molecule type" value="Genomic_DNA"/>
</dbReference>
<name>A0A0H2TXK8_MAGP6</name>
<protein>
    <recommendedName>
        <fullName evidence="3">Isochorismatase-like domain-containing protein</fullName>
    </recommendedName>
</protein>
<reference evidence="2" key="1">
    <citation type="submission" date="2010-05" db="EMBL/GenBank/DDBJ databases">
        <title>The Genome Sequence of Magnaporthe poae strain ATCC 64411.</title>
        <authorList>
            <consortium name="The Broad Institute Genome Sequencing Platform"/>
            <consortium name="Broad Institute Genome Sequencing Center for Infectious Disease"/>
            <person name="Ma L.-J."/>
            <person name="Dead R."/>
            <person name="Young S."/>
            <person name="Zeng Q."/>
            <person name="Koehrsen M."/>
            <person name="Alvarado L."/>
            <person name="Berlin A."/>
            <person name="Chapman S.B."/>
            <person name="Chen Z."/>
            <person name="Freedman E."/>
            <person name="Gellesch M."/>
            <person name="Goldberg J."/>
            <person name="Griggs A."/>
            <person name="Gujja S."/>
            <person name="Heilman E.R."/>
            <person name="Heiman D."/>
            <person name="Hepburn T."/>
            <person name="Howarth C."/>
            <person name="Jen D."/>
            <person name="Larson L."/>
            <person name="Mehta T."/>
            <person name="Neiman D."/>
            <person name="Pearson M."/>
            <person name="Roberts A."/>
            <person name="Saif S."/>
            <person name="Shea T."/>
            <person name="Shenoy N."/>
            <person name="Sisk P."/>
            <person name="Stolte C."/>
            <person name="Sykes S."/>
            <person name="Walk T."/>
            <person name="White J."/>
            <person name="Yandava C."/>
            <person name="Haas B."/>
            <person name="Nusbaum C."/>
            <person name="Birren B."/>
        </authorList>
    </citation>
    <scope>NUCLEOTIDE SEQUENCE</scope>
    <source>
        <strain evidence="2">ATCC 64411</strain>
    </source>
</reference>
<evidence type="ECO:0008006" key="3">
    <source>
        <dbReference type="Google" id="ProtNLM"/>
    </source>
</evidence>
<dbReference type="OrthoDB" id="3341310at2759"/>
<proteinExistence type="predicted"/>
<feature type="region of interest" description="Disordered" evidence="1">
    <location>
        <begin position="69"/>
        <end position="118"/>
    </location>
</feature>
<gene>
    <name evidence="2" type="ORF">MAPG_01171</name>
</gene>
<reference evidence="2" key="2">
    <citation type="submission" date="2011-03" db="EMBL/GenBank/DDBJ databases">
        <title>Annotation of Magnaporthe poae ATCC 64411.</title>
        <authorList>
            <person name="Ma L.-J."/>
            <person name="Dead R."/>
            <person name="Young S.K."/>
            <person name="Zeng Q."/>
            <person name="Gargeya S."/>
            <person name="Fitzgerald M."/>
            <person name="Haas B."/>
            <person name="Abouelleil A."/>
            <person name="Alvarado L."/>
            <person name="Arachchi H.M."/>
            <person name="Berlin A."/>
            <person name="Brown A."/>
            <person name="Chapman S.B."/>
            <person name="Chen Z."/>
            <person name="Dunbar C."/>
            <person name="Freedman E."/>
            <person name="Gearin G."/>
            <person name="Gellesch M."/>
            <person name="Goldberg J."/>
            <person name="Griggs A."/>
            <person name="Gujja S."/>
            <person name="Heiman D."/>
            <person name="Howarth C."/>
            <person name="Larson L."/>
            <person name="Lui A."/>
            <person name="MacDonald P.J.P."/>
            <person name="Mehta T."/>
            <person name="Montmayeur A."/>
            <person name="Murphy C."/>
            <person name="Neiman D."/>
            <person name="Pearson M."/>
            <person name="Priest M."/>
            <person name="Roberts A."/>
            <person name="Saif S."/>
            <person name="Shea T."/>
            <person name="Shenoy N."/>
            <person name="Sisk P."/>
            <person name="Stolte C."/>
            <person name="Sykes S."/>
            <person name="Yandava C."/>
            <person name="Wortman J."/>
            <person name="Nusbaum C."/>
            <person name="Birren B."/>
        </authorList>
    </citation>
    <scope>NUCLEOTIDE SEQUENCE</scope>
    <source>
        <strain evidence="2">ATCC 64411</strain>
    </source>
</reference>
<feature type="compositionally biased region" description="Low complexity" evidence="1">
    <location>
        <begin position="80"/>
        <end position="92"/>
    </location>
</feature>
<organism evidence="2">
    <name type="scientific">Magnaporthiopsis poae (strain ATCC 64411 / 73-15)</name>
    <name type="common">Kentucky bluegrass fungus</name>
    <name type="synonym">Magnaporthe poae</name>
    <dbReference type="NCBI Taxonomy" id="644358"/>
    <lineage>
        <taxon>Eukaryota</taxon>
        <taxon>Fungi</taxon>
        <taxon>Dikarya</taxon>
        <taxon>Ascomycota</taxon>
        <taxon>Pezizomycotina</taxon>
        <taxon>Sordariomycetes</taxon>
        <taxon>Sordariomycetidae</taxon>
        <taxon>Magnaporthales</taxon>
        <taxon>Magnaporthaceae</taxon>
        <taxon>Magnaporthiopsis</taxon>
    </lineage>
</organism>